<evidence type="ECO:0000313" key="1">
    <source>
        <dbReference type="EMBL" id="JAR96413.1"/>
    </source>
</evidence>
<organism evidence="1">
    <name type="scientific">Triatoma infestans</name>
    <name type="common">Assassin bug</name>
    <dbReference type="NCBI Taxonomy" id="30076"/>
    <lineage>
        <taxon>Eukaryota</taxon>
        <taxon>Metazoa</taxon>
        <taxon>Ecdysozoa</taxon>
        <taxon>Arthropoda</taxon>
        <taxon>Hexapoda</taxon>
        <taxon>Insecta</taxon>
        <taxon>Pterygota</taxon>
        <taxon>Neoptera</taxon>
        <taxon>Paraneoptera</taxon>
        <taxon>Hemiptera</taxon>
        <taxon>Heteroptera</taxon>
        <taxon>Panheteroptera</taxon>
        <taxon>Cimicomorpha</taxon>
        <taxon>Reduviidae</taxon>
        <taxon>Triatominae</taxon>
        <taxon>Triatoma</taxon>
    </lineage>
</organism>
<protein>
    <submittedName>
        <fullName evidence="1">Rna-directed dna polymerase from mobile element jockey-like protein</fullName>
    </submittedName>
</protein>
<sequence length="160" mass="19088">QTYNQTILLTSKCRLIAFFITNLIKQWYSTLPTEKRITITDTLVNRHWLTGHILNLTHDKNRIRKVWQRTRNPSGKTRFNRLARRIKWELDNHRISRYRSYLEGITPGYSCLWKETKRLLNEHCQIFSLQVGDRIVTSAEEKCEVIAAHLENTIHTILTR</sequence>
<keyword evidence="1" id="KW-0695">RNA-directed DNA polymerase</keyword>
<keyword evidence="1" id="KW-0548">Nucleotidyltransferase</keyword>
<keyword evidence="1" id="KW-0808">Transferase</keyword>
<dbReference type="GO" id="GO:0003964">
    <property type="term" value="F:RNA-directed DNA polymerase activity"/>
    <property type="evidence" value="ECO:0007669"/>
    <property type="project" value="UniProtKB-KW"/>
</dbReference>
<proteinExistence type="predicted"/>
<feature type="non-terminal residue" evidence="1">
    <location>
        <position position="1"/>
    </location>
</feature>
<dbReference type="EMBL" id="GEMB01006952">
    <property type="protein sequence ID" value="JAR96413.1"/>
    <property type="molecule type" value="Transcribed_RNA"/>
</dbReference>
<reference evidence="1" key="2">
    <citation type="journal article" date="2017" name="J. Med. Entomol.">
        <title>Transcriptome Analysis of the Triatoma infestans (Hemiptera: Reduviidae) Integument.</title>
        <authorList>
            <person name="Calderon-Fernandez G.M."/>
            <person name="Moriconi D.E."/>
            <person name="Dulbecco A.B."/>
            <person name="Juarez M.P."/>
        </authorList>
    </citation>
    <scope>NUCLEOTIDE SEQUENCE</scope>
    <source>
        <strain evidence="1">Int1</strain>
        <tissue evidence="1">Integument</tissue>
    </source>
</reference>
<dbReference type="AlphaFoldDB" id="A0A161M207"/>
<reference evidence="1" key="1">
    <citation type="submission" date="2016-04" db="EMBL/GenBank/DDBJ databases">
        <authorList>
            <person name="Calderon-Fernandez G.M.Sr."/>
        </authorList>
    </citation>
    <scope>NUCLEOTIDE SEQUENCE</scope>
    <source>
        <strain evidence="1">Int1</strain>
        <tissue evidence="1">Integument</tissue>
    </source>
</reference>
<accession>A0A161M207</accession>
<name>A0A161M207_TRIIF</name>